<evidence type="ECO:0000256" key="9">
    <source>
        <dbReference type="ARBA" id="ARBA00022967"/>
    </source>
</evidence>
<reference evidence="12 13" key="1">
    <citation type="submission" date="2017-05" db="EMBL/GenBank/DDBJ databases">
        <title>Full genome sequence of Pseudorhodoplanes sinuspersici.</title>
        <authorList>
            <person name="Dastgheib S.M.M."/>
            <person name="Shavandi M."/>
            <person name="Tirandaz H."/>
        </authorList>
    </citation>
    <scope>NUCLEOTIDE SEQUENCE [LARGE SCALE GENOMIC DNA]</scope>
    <source>
        <strain evidence="12 13">RIPI110</strain>
    </source>
</reference>
<dbReference type="PANTHER" id="PTHR42861">
    <property type="entry name" value="CALCIUM-TRANSPORTING ATPASE"/>
    <property type="match status" value="1"/>
</dbReference>
<dbReference type="PRINTS" id="PR00119">
    <property type="entry name" value="CATATPASE"/>
</dbReference>
<dbReference type="GO" id="GO:0016020">
    <property type="term" value="C:membrane"/>
    <property type="evidence" value="ECO:0007669"/>
    <property type="project" value="UniProtKB-SubCell"/>
</dbReference>
<keyword evidence="7" id="KW-0067">ATP-binding</keyword>
<comment type="similarity">
    <text evidence="2">Belongs to the cation transport ATPase (P-type) (TC 3.A.3) family. Type IIIA subfamily.</text>
</comment>
<dbReference type="SFLD" id="SFLDF00027">
    <property type="entry name" value="p-type_atpase"/>
    <property type="match status" value="1"/>
</dbReference>
<dbReference type="InterPro" id="IPR059000">
    <property type="entry name" value="ATPase_P-type_domA"/>
</dbReference>
<dbReference type="Gene3D" id="1.20.1110.10">
    <property type="entry name" value="Calcium-transporting ATPase, transmembrane domain"/>
    <property type="match status" value="1"/>
</dbReference>
<dbReference type="PROSITE" id="PS00154">
    <property type="entry name" value="ATPASE_E1_E2"/>
    <property type="match status" value="1"/>
</dbReference>
<protein>
    <submittedName>
        <fullName evidence="12">Plasma-membrane proton-efflux P-type ATPase</fullName>
    </submittedName>
</protein>
<sequence length="851" mass="90737">MTVLDRSATSSAQISSAQTTLNAEQIDAALAALQTTPKGLTGTEATARLAKYGRNAIEAKTESRWRKLAAYFWGPLPWMIEAAALISLVRRDWPDFFVVGGLLLYNAAVGFWQDYKASNALDALKKGLAPKARVLRDGTWTSIDAATLVPGDVVNVSAGQIVPADLLLIDGEYLTVDQSALTGESLPVSKKIGDAAYSGGIAKQGDMTGVVTKTGNATFFGRTAKLVASAGSVSHSQKAVLQIGDFLILVAFALAIILVGIEVYRYIVVADEWNWSTVGSIAQFVLILLVASIPVALPAVMSVTMAIGAYALSKQKAILSRLSAIEELAGVDILCSDKTGTLTMNQLSLDATLPFGSFKQDDVLTAAALATQTSSQDPIDLAVLRALKDRSAIEGAKQTKFVPFDPVNKRTMATVIDAQGKTHEYAKGAPQVIAALANADVATLTRYNGTVSELASKGYRALGVARSDDGKTWQLVGLISLQDPPRADAKATIAETEKLGLNVKMVTGDDVAIGDQIAKQLGMGDHLVVASDVFKDGVTSISPDVAAAVERADGFGRVFPQHKYEIVKSLQQRGHIVAMTGDGVNDAPALRQADCGIAVSGATDAARSAAALILTAPGLSTIVNAIVGARQIFQRIQSYVHYRIAMTLDIMLLVVASIVFFEFQPLTAVMIVVLALLDDIPIMTIAYDNVAPAPRPQRWNMHSVLVFSCLMGLLSFAESLGLLLIGLEWLSNQSLMSVIPLDHNSLKTMMFLQLAVGGHLLLFVVRSRHSVFFPPYPSSSLLLAIVATQVVAILICGFGILMPKLPWAAVLGVWIYCLVWMVVIDLVKLLYVRREAEQGGHLQGLAKPIAN</sequence>
<dbReference type="NCBIfam" id="TIGR01647">
    <property type="entry name" value="ATPase-IIIA_H"/>
    <property type="match status" value="1"/>
</dbReference>
<dbReference type="SUPFAM" id="SSF81653">
    <property type="entry name" value="Calcium ATPase, transduction domain A"/>
    <property type="match status" value="1"/>
</dbReference>
<dbReference type="InterPro" id="IPR023214">
    <property type="entry name" value="HAD_sf"/>
</dbReference>
<evidence type="ECO:0000256" key="3">
    <source>
        <dbReference type="ARBA" id="ARBA00022553"/>
    </source>
</evidence>
<dbReference type="InterPro" id="IPR044492">
    <property type="entry name" value="P_typ_ATPase_HD_dom"/>
</dbReference>
<gene>
    <name evidence="12" type="ORF">CAK95_26715</name>
</gene>
<dbReference type="InterPro" id="IPR001757">
    <property type="entry name" value="P_typ_ATPase"/>
</dbReference>
<keyword evidence="13" id="KW-1185">Reference proteome</keyword>
<dbReference type="Gene3D" id="2.70.150.10">
    <property type="entry name" value="Calcium-transporting ATPase, cytoplasmic transduction domain A"/>
    <property type="match status" value="1"/>
</dbReference>
<dbReference type="Pfam" id="PF00690">
    <property type="entry name" value="Cation_ATPase_N"/>
    <property type="match status" value="1"/>
</dbReference>
<evidence type="ECO:0000313" key="13">
    <source>
        <dbReference type="Proteomes" id="UP000194137"/>
    </source>
</evidence>
<organism evidence="12 13">
    <name type="scientific">Pseudorhodoplanes sinuspersici</name>
    <dbReference type="NCBI Taxonomy" id="1235591"/>
    <lineage>
        <taxon>Bacteria</taxon>
        <taxon>Pseudomonadati</taxon>
        <taxon>Pseudomonadota</taxon>
        <taxon>Alphaproteobacteria</taxon>
        <taxon>Hyphomicrobiales</taxon>
        <taxon>Pseudorhodoplanes</taxon>
    </lineage>
</organism>
<name>A0A1W6ZYR6_9HYPH</name>
<proteinExistence type="inferred from homology"/>
<dbReference type="KEGG" id="psin:CAK95_26715"/>
<dbReference type="Gene3D" id="3.40.50.1000">
    <property type="entry name" value="HAD superfamily/HAD-like"/>
    <property type="match status" value="1"/>
</dbReference>
<evidence type="ECO:0000313" key="12">
    <source>
        <dbReference type="EMBL" id="ARQ02291.1"/>
    </source>
</evidence>
<dbReference type="STRING" id="1235591.CAK95_26715"/>
<keyword evidence="10" id="KW-1133">Transmembrane helix</keyword>
<keyword evidence="9" id="KW-1278">Translocase</keyword>
<dbReference type="GO" id="GO:0008553">
    <property type="term" value="F:P-type proton-exporting transporter activity"/>
    <property type="evidence" value="ECO:0007669"/>
    <property type="project" value="InterPro"/>
</dbReference>
<keyword evidence="8" id="KW-0460">Magnesium</keyword>
<dbReference type="NCBIfam" id="TIGR01494">
    <property type="entry name" value="ATPase_P-type"/>
    <property type="match status" value="2"/>
</dbReference>
<dbReference type="CDD" id="cd02076">
    <property type="entry name" value="P-type_ATPase_H"/>
    <property type="match status" value="1"/>
</dbReference>
<evidence type="ECO:0000256" key="6">
    <source>
        <dbReference type="ARBA" id="ARBA00022741"/>
    </source>
</evidence>
<evidence type="ECO:0000256" key="4">
    <source>
        <dbReference type="ARBA" id="ARBA00022692"/>
    </source>
</evidence>
<dbReference type="InterPro" id="IPR023299">
    <property type="entry name" value="ATPase_P-typ_cyto_dom_N"/>
</dbReference>
<dbReference type="RefSeq" id="WP_086090722.1">
    <property type="nucleotide sequence ID" value="NZ_CP021112.1"/>
</dbReference>
<evidence type="ECO:0000256" key="1">
    <source>
        <dbReference type="ARBA" id="ARBA00004141"/>
    </source>
</evidence>
<dbReference type="InterPro" id="IPR018303">
    <property type="entry name" value="ATPase_P-typ_P_site"/>
</dbReference>
<dbReference type="OrthoDB" id="391538at2"/>
<dbReference type="InterPro" id="IPR023298">
    <property type="entry name" value="ATPase_P-typ_TM_dom_sf"/>
</dbReference>
<evidence type="ECO:0000256" key="2">
    <source>
        <dbReference type="ARBA" id="ARBA00008804"/>
    </source>
</evidence>
<dbReference type="PRINTS" id="PR00120">
    <property type="entry name" value="HATPASE"/>
</dbReference>
<evidence type="ECO:0000256" key="7">
    <source>
        <dbReference type="ARBA" id="ARBA00022840"/>
    </source>
</evidence>
<dbReference type="SFLD" id="SFLDG00002">
    <property type="entry name" value="C1.7:_P-type_atpase_like"/>
    <property type="match status" value="1"/>
</dbReference>
<keyword evidence="6" id="KW-0547">Nucleotide-binding</keyword>
<dbReference type="Gene3D" id="3.40.1110.10">
    <property type="entry name" value="Calcium-transporting ATPase, cytoplasmic domain N"/>
    <property type="match status" value="1"/>
</dbReference>
<dbReference type="GO" id="GO:0046872">
    <property type="term" value="F:metal ion binding"/>
    <property type="evidence" value="ECO:0007669"/>
    <property type="project" value="UniProtKB-KW"/>
</dbReference>
<comment type="subcellular location">
    <subcellularLocation>
        <location evidence="1">Membrane</location>
        <topology evidence="1">Multi-pass membrane protein</topology>
    </subcellularLocation>
</comment>
<dbReference type="FunFam" id="3.40.50.1000:FF:000211">
    <property type="entry name" value="Plasma membrane ATPase"/>
    <property type="match status" value="1"/>
</dbReference>
<dbReference type="SMART" id="SM00831">
    <property type="entry name" value="Cation_ATPase_N"/>
    <property type="match status" value="1"/>
</dbReference>
<dbReference type="InterPro" id="IPR004014">
    <property type="entry name" value="ATPase_P-typ_cation-transptr_N"/>
</dbReference>
<keyword evidence="4" id="KW-0812">Transmembrane</keyword>
<dbReference type="InterPro" id="IPR008250">
    <property type="entry name" value="ATPase_P-typ_transduc_dom_A_sf"/>
</dbReference>
<dbReference type="Proteomes" id="UP000194137">
    <property type="component" value="Chromosome"/>
</dbReference>
<dbReference type="InterPro" id="IPR006534">
    <property type="entry name" value="P-type_ATPase_IIIA"/>
</dbReference>
<dbReference type="InterPro" id="IPR036412">
    <property type="entry name" value="HAD-like_sf"/>
</dbReference>
<dbReference type="SFLD" id="SFLDS00003">
    <property type="entry name" value="Haloacid_Dehalogenase"/>
    <property type="match status" value="1"/>
</dbReference>
<keyword evidence="11" id="KW-0472">Membrane</keyword>
<keyword evidence="3" id="KW-0597">Phosphoprotein</keyword>
<dbReference type="SUPFAM" id="SSF56784">
    <property type="entry name" value="HAD-like"/>
    <property type="match status" value="1"/>
</dbReference>
<dbReference type="AlphaFoldDB" id="A0A1W6ZYR6"/>
<dbReference type="Pfam" id="PF00122">
    <property type="entry name" value="E1-E2_ATPase"/>
    <property type="match status" value="1"/>
</dbReference>
<dbReference type="GO" id="GO:0120029">
    <property type="term" value="P:proton export across plasma membrane"/>
    <property type="evidence" value="ECO:0007669"/>
    <property type="project" value="InterPro"/>
</dbReference>
<evidence type="ECO:0000256" key="10">
    <source>
        <dbReference type="ARBA" id="ARBA00022989"/>
    </source>
</evidence>
<keyword evidence="5" id="KW-0479">Metal-binding</keyword>
<dbReference type="FunFam" id="2.70.150.10:FF:000042">
    <property type="entry name" value="Plasma membrane ATPase"/>
    <property type="match status" value="1"/>
</dbReference>
<dbReference type="GO" id="GO:0016887">
    <property type="term" value="F:ATP hydrolysis activity"/>
    <property type="evidence" value="ECO:0007669"/>
    <property type="project" value="InterPro"/>
</dbReference>
<evidence type="ECO:0000256" key="8">
    <source>
        <dbReference type="ARBA" id="ARBA00022842"/>
    </source>
</evidence>
<evidence type="ECO:0000256" key="5">
    <source>
        <dbReference type="ARBA" id="ARBA00022723"/>
    </source>
</evidence>
<dbReference type="Pfam" id="PF00702">
    <property type="entry name" value="Hydrolase"/>
    <property type="match status" value="1"/>
</dbReference>
<dbReference type="SUPFAM" id="SSF81665">
    <property type="entry name" value="Calcium ATPase, transmembrane domain M"/>
    <property type="match status" value="1"/>
</dbReference>
<accession>A0A1W6ZYR6</accession>
<dbReference type="FunFam" id="3.40.1110.10:FF:000005">
    <property type="entry name" value="Plasma membrane ATPase"/>
    <property type="match status" value="1"/>
</dbReference>
<dbReference type="EMBL" id="CP021112">
    <property type="protein sequence ID" value="ARQ02291.1"/>
    <property type="molecule type" value="Genomic_DNA"/>
</dbReference>
<evidence type="ECO:0000256" key="11">
    <source>
        <dbReference type="ARBA" id="ARBA00023136"/>
    </source>
</evidence>
<dbReference type="GO" id="GO:0005524">
    <property type="term" value="F:ATP binding"/>
    <property type="evidence" value="ECO:0007669"/>
    <property type="project" value="UniProtKB-KW"/>
</dbReference>